<sequence>MPLLVITGPPASGKSTIVDRLAANFKAKGFDKITVINDQDNSSFSREIYNNFKMEKEHRSSLRSAIERHLTKDHLVICDSLNYVKGFRYELFCVAKQNETTYAVLSVNTSPDVCHWLNDQIETNSFKYSNQLLDSIIYRLEKPDEKNRWDSPLFEVTIGSQKFEDEPVCCDVDGVALQVGDVSKRKTIPTETIIPDEPGLPRCAQFPCDELYSHLIEGKELKANMSTQNLAPRASLTFLPELDRTTNKVVNAIIDMQRTAIPGDKLDVLGGGNEKNKINFSKPRSLAELTRLRKQFINYTKSHPVDDFNVIASLFVNFLNSNP</sequence>
<evidence type="ECO:0000256" key="4">
    <source>
        <dbReference type="ARBA" id="ARBA00026170"/>
    </source>
</evidence>
<dbReference type="Pfam" id="PF08433">
    <property type="entry name" value="KTI12"/>
    <property type="match status" value="1"/>
</dbReference>
<comment type="caution">
    <text evidence="5">The sequence shown here is derived from an EMBL/GenBank/DDBJ whole genome shotgun (WGS) entry which is preliminary data.</text>
</comment>
<dbReference type="InterPro" id="IPR013641">
    <property type="entry name" value="KTI12/PSTK"/>
</dbReference>
<dbReference type="PANTHER" id="PTHR12435">
    <property type="match status" value="1"/>
</dbReference>
<dbReference type="EMBL" id="JAKKPZ010000048">
    <property type="protein sequence ID" value="KAI1706404.1"/>
    <property type="molecule type" value="Genomic_DNA"/>
</dbReference>
<protein>
    <recommendedName>
        <fullName evidence="4">Protein KTI12 homolog</fullName>
    </recommendedName>
</protein>
<reference evidence="5" key="1">
    <citation type="submission" date="2022-01" db="EMBL/GenBank/DDBJ databases">
        <title>Genome Sequence Resource for Two Populations of Ditylenchus destructor, the Migratory Endoparasitic Phytonematode.</title>
        <authorList>
            <person name="Zhang H."/>
            <person name="Lin R."/>
            <person name="Xie B."/>
        </authorList>
    </citation>
    <scope>NUCLEOTIDE SEQUENCE</scope>
    <source>
        <strain evidence="5">BazhouSP</strain>
    </source>
</reference>
<dbReference type="AlphaFoldDB" id="A0AAD4QWV1"/>
<gene>
    <name evidence="5" type="ORF">DdX_13064</name>
</gene>
<dbReference type="InterPro" id="IPR027417">
    <property type="entry name" value="P-loop_NTPase"/>
</dbReference>
<dbReference type="GO" id="GO:0005524">
    <property type="term" value="F:ATP binding"/>
    <property type="evidence" value="ECO:0007669"/>
    <property type="project" value="UniProtKB-KW"/>
</dbReference>
<organism evidence="5 6">
    <name type="scientific">Ditylenchus destructor</name>
    <dbReference type="NCBI Taxonomy" id="166010"/>
    <lineage>
        <taxon>Eukaryota</taxon>
        <taxon>Metazoa</taxon>
        <taxon>Ecdysozoa</taxon>
        <taxon>Nematoda</taxon>
        <taxon>Chromadorea</taxon>
        <taxon>Rhabditida</taxon>
        <taxon>Tylenchina</taxon>
        <taxon>Tylenchomorpha</taxon>
        <taxon>Sphaerularioidea</taxon>
        <taxon>Anguinidae</taxon>
        <taxon>Anguininae</taxon>
        <taxon>Ditylenchus</taxon>
    </lineage>
</organism>
<dbReference type="Gene3D" id="3.40.50.300">
    <property type="entry name" value="P-loop containing nucleotide triphosphate hydrolases"/>
    <property type="match status" value="1"/>
</dbReference>
<evidence type="ECO:0000313" key="6">
    <source>
        <dbReference type="Proteomes" id="UP001201812"/>
    </source>
</evidence>
<keyword evidence="2" id="KW-0067">ATP-binding</keyword>
<evidence type="ECO:0000256" key="3">
    <source>
        <dbReference type="ARBA" id="ARBA00025768"/>
    </source>
</evidence>
<dbReference type="SUPFAM" id="SSF52540">
    <property type="entry name" value="P-loop containing nucleoside triphosphate hydrolases"/>
    <property type="match status" value="1"/>
</dbReference>
<dbReference type="Proteomes" id="UP001201812">
    <property type="component" value="Unassembled WGS sequence"/>
</dbReference>
<evidence type="ECO:0000256" key="1">
    <source>
        <dbReference type="ARBA" id="ARBA00022741"/>
    </source>
</evidence>
<evidence type="ECO:0000256" key="2">
    <source>
        <dbReference type="ARBA" id="ARBA00022840"/>
    </source>
</evidence>
<evidence type="ECO:0000313" key="5">
    <source>
        <dbReference type="EMBL" id="KAI1706404.1"/>
    </source>
</evidence>
<accession>A0AAD4QWV1</accession>
<comment type="similarity">
    <text evidence="3">Belongs to the KTI12 family.</text>
</comment>
<proteinExistence type="inferred from homology"/>
<keyword evidence="1" id="KW-0547">Nucleotide-binding</keyword>
<name>A0AAD4QWV1_9BILA</name>
<keyword evidence="6" id="KW-1185">Reference proteome</keyword>